<dbReference type="InterPro" id="IPR007604">
    <property type="entry name" value="CP2"/>
</dbReference>
<evidence type="ECO:0000256" key="4">
    <source>
        <dbReference type="ARBA" id="ARBA00023163"/>
    </source>
</evidence>
<dbReference type="EMBL" id="MSFM01000015">
    <property type="protein sequence ID" value="PKY00273.1"/>
    <property type="molecule type" value="Genomic_DNA"/>
</dbReference>
<dbReference type="Proteomes" id="UP000234254">
    <property type="component" value="Unassembled WGS sequence"/>
</dbReference>
<evidence type="ECO:0000259" key="7">
    <source>
        <dbReference type="PROSITE" id="PS51968"/>
    </source>
</evidence>
<evidence type="ECO:0000256" key="2">
    <source>
        <dbReference type="ARBA" id="ARBA00023015"/>
    </source>
</evidence>
<dbReference type="RefSeq" id="XP_024688867.1">
    <property type="nucleotide sequence ID" value="XM_024842135.1"/>
</dbReference>
<proteinExistence type="predicted"/>
<evidence type="ECO:0000256" key="5">
    <source>
        <dbReference type="ARBA" id="ARBA00023242"/>
    </source>
</evidence>
<comment type="subcellular location">
    <subcellularLocation>
        <location evidence="1">Nucleus</location>
    </subcellularLocation>
</comment>
<protein>
    <recommendedName>
        <fullName evidence="7">Grh/CP2 DB domain-containing protein</fullName>
    </recommendedName>
</protein>
<feature type="compositionally biased region" description="Polar residues" evidence="6">
    <location>
        <begin position="552"/>
        <end position="570"/>
    </location>
</feature>
<comment type="caution">
    <text evidence="8">The sequence shown here is derived from an EMBL/GenBank/DDBJ whole genome shotgun (WGS) entry which is preliminary data.</text>
</comment>
<dbReference type="InterPro" id="IPR040167">
    <property type="entry name" value="TF_CP2-like"/>
</dbReference>
<dbReference type="GeneID" id="36549664"/>
<dbReference type="Pfam" id="PF04516">
    <property type="entry name" value="CP2"/>
    <property type="match status" value="1"/>
</dbReference>
<evidence type="ECO:0000256" key="6">
    <source>
        <dbReference type="SAM" id="MobiDB-lite"/>
    </source>
</evidence>
<keyword evidence="2" id="KW-0805">Transcription regulation</keyword>
<dbReference type="GO" id="GO:0001228">
    <property type="term" value="F:DNA-binding transcription activator activity, RNA polymerase II-specific"/>
    <property type="evidence" value="ECO:0007669"/>
    <property type="project" value="TreeGrafter"/>
</dbReference>
<evidence type="ECO:0000256" key="1">
    <source>
        <dbReference type="ARBA" id="ARBA00004123"/>
    </source>
</evidence>
<keyword evidence="5" id="KW-0539">Nucleus</keyword>
<dbReference type="PANTHER" id="PTHR11037:SF20">
    <property type="entry name" value="PROTEIN GRAINYHEAD"/>
    <property type="match status" value="1"/>
</dbReference>
<dbReference type="VEuPathDB" id="FungiDB:P168DRAFT_75223"/>
<dbReference type="OrthoDB" id="7680836at2759"/>
<feature type="region of interest" description="Disordered" evidence="6">
    <location>
        <begin position="429"/>
        <end position="466"/>
    </location>
</feature>
<evidence type="ECO:0000313" key="9">
    <source>
        <dbReference type="Proteomes" id="UP000234254"/>
    </source>
</evidence>
<dbReference type="AlphaFoldDB" id="A0A2I1CRM3"/>
<keyword evidence="9" id="KW-1185">Reference proteome</keyword>
<dbReference type="Pfam" id="PF25416">
    <property type="entry name" value="GRHL1_C"/>
    <property type="match status" value="1"/>
</dbReference>
<accession>A0A2I1CRM3</accession>
<feature type="domain" description="Grh/CP2 DB" evidence="7">
    <location>
        <begin position="212"/>
        <end position="460"/>
    </location>
</feature>
<feature type="compositionally biased region" description="Low complexity" evidence="6">
    <location>
        <begin position="520"/>
        <end position="538"/>
    </location>
</feature>
<dbReference type="PROSITE" id="PS51968">
    <property type="entry name" value="GRH_CP2_DB"/>
    <property type="match status" value="1"/>
</dbReference>
<keyword evidence="4" id="KW-0804">Transcription</keyword>
<keyword evidence="3" id="KW-0238">DNA-binding</keyword>
<reference evidence="8" key="1">
    <citation type="submission" date="2016-12" db="EMBL/GenBank/DDBJ databases">
        <title>The genomes of Aspergillus section Nigri reveals drivers in fungal speciation.</title>
        <authorList>
            <consortium name="DOE Joint Genome Institute"/>
            <person name="Vesth T.C."/>
            <person name="Nybo J."/>
            <person name="Theobald S."/>
            <person name="Brandl J."/>
            <person name="Frisvad J.C."/>
            <person name="Nielsen K.F."/>
            <person name="Lyhne E.K."/>
            <person name="Kogle M.E."/>
            <person name="Kuo A."/>
            <person name="Riley R."/>
            <person name="Clum A."/>
            <person name="Nolan M."/>
            <person name="Lipzen A."/>
            <person name="Salamov A."/>
            <person name="Henrissat B."/>
            <person name="Wiebenga A."/>
            <person name="De vries R.P."/>
            <person name="Grigoriev I.V."/>
            <person name="Mortensen U.H."/>
            <person name="Andersen M.R."/>
            <person name="Baker S.E."/>
        </authorList>
    </citation>
    <scope>NUCLEOTIDE SEQUENCE</scope>
    <source>
        <strain evidence="8">IBT 28561</strain>
    </source>
</reference>
<sequence>MIDQPFRYPTMFTNRRNAKKPDGKLIENFQTKFSDLVRPTPNHLLPARFYMVGGGIGPTPNICVTPIQDDTSLPTAKLRRRNSYDRTLNRRSIVSNSPAGDLLTPSGRIDTLLDQALFDQFTNNTPRAQPDNTGLDQFGVSSSMLQPQYVVPSSLDGPHSLQHPIMPLPIDTASHGNVDGIAPGEITKHSYPSSHMVDGMLDSAKLPGMKSEKLRYRIKMHTPTAMIKDRREAPVTYLNKGQTYWLSVVDSVPPPLGMQPTRYRTSVRITFDEEAQVSDPVGCWQLWKEVRGQKEANQQGRGLQAVEFLSPEEGTHSQRQDQVRLENVSLDGFCVSWTASPGATIPQCKLGVRFNFLSTDFTHSKGVKGSSVRLCAKTETVPAVDPYPEMSYCKVKLFRDHGAERKISSDVCQMKKAIDKLRNEMALSGAGADHLGKRKRDSSSASKSASDAKRNERQLASMESSLSSTLPVTTFDLLADQRDDPDWYPILLPELGHKTSHSDLRRHSVESLQHLSKAGSLDPSSPSSLTTPPSLSPTGITTEQFLPRDLTKSSSFPSQPSEPGTSPNKSNTERESPKASFVPPYLKPPPAACFYIRFYDEWKVPESYHRALYLTERTVRNLTTKICQTQGMDPETVTRVLHVNPSGLRIMVDDDVVQRIPDGQPMMVEIISPSPTLEISPGAKAEFEVILSY</sequence>
<organism evidence="8 9">
    <name type="scientific">Aspergillus campestris (strain IBT 28561)</name>
    <dbReference type="NCBI Taxonomy" id="1392248"/>
    <lineage>
        <taxon>Eukaryota</taxon>
        <taxon>Fungi</taxon>
        <taxon>Dikarya</taxon>
        <taxon>Ascomycota</taxon>
        <taxon>Pezizomycotina</taxon>
        <taxon>Eurotiomycetes</taxon>
        <taxon>Eurotiomycetidae</taxon>
        <taxon>Eurotiales</taxon>
        <taxon>Aspergillaceae</taxon>
        <taxon>Aspergillus</taxon>
        <taxon>Aspergillus subgen. Circumdati</taxon>
    </lineage>
</organism>
<dbReference type="PANTHER" id="PTHR11037">
    <property type="entry name" value="TRANSCRIPTION FACTOR CP2"/>
    <property type="match status" value="1"/>
</dbReference>
<feature type="region of interest" description="Disordered" evidence="6">
    <location>
        <begin position="502"/>
        <end position="583"/>
    </location>
</feature>
<dbReference type="InterPro" id="IPR057520">
    <property type="entry name" value="GRHL1/CP2_C"/>
</dbReference>
<name>A0A2I1CRM3_ASPC2</name>
<evidence type="ECO:0000313" key="8">
    <source>
        <dbReference type="EMBL" id="PKY00273.1"/>
    </source>
</evidence>
<gene>
    <name evidence="8" type="ORF">P168DRAFT_75223</name>
</gene>
<dbReference type="GO" id="GO:0005634">
    <property type="term" value="C:nucleus"/>
    <property type="evidence" value="ECO:0007669"/>
    <property type="project" value="UniProtKB-SubCell"/>
</dbReference>
<evidence type="ECO:0000256" key="3">
    <source>
        <dbReference type="ARBA" id="ARBA00023125"/>
    </source>
</evidence>
<dbReference type="GO" id="GO:0000978">
    <property type="term" value="F:RNA polymerase II cis-regulatory region sequence-specific DNA binding"/>
    <property type="evidence" value="ECO:0007669"/>
    <property type="project" value="TreeGrafter"/>
</dbReference>